<evidence type="ECO:0000313" key="4">
    <source>
        <dbReference type="Proteomes" id="UP000579523"/>
    </source>
</evidence>
<dbReference type="SUPFAM" id="SSF51569">
    <property type="entry name" value="Aldolase"/>
    <property type="match status" value="1"/>
</dbReference>
<evidence type="ECO:0000313" key="3">
    <source>
        <dbReference type="EMBL" id="MBB4902878.1"/>
    </source>
</evidence>
<accession>A0A7W7VA91</accession>
<feature type="domain" description="Pyruvate carboxyltransferase" evidence="2">
    <location>
        <begin position="11"/>
        <end position="39"/>
    </location>
</feature>
<dbReference type="Proteomes" id="UP000579523">
    <property type="component" value="Unassembled WGS sequence"/>
</dbReference>
<dbReference type="EMBL" id="JACHJI010000020">
    <property type="protein sequence ID" value="MBB4902878.1"/>
    <property type="molecule type" value="Genomic_DNA"/>
</dbReference>
<dbReference type="GO" id="GO:0019752">
    <property type="term" value="P:carboxylic acid metabolic process"/>
    <property type="evidence" value="ECO:0007669"/>
    <property type="project" value="InterPro"/>
</dbReference>
<dbReference type="GO" id="GO:0046912">
    <property type="term" value="F:acyltransferase activity, acyl groups converted into alkyl on transfer"/>
    <property type="evidence" value="ECO:0007669"/>
    <property type="project" value="InterPro"/>
</dbReference>
<comment type="caution">
    <text evidence="3">The sequence shown here is derived from an EMBL/GenBank/DDBJ whole genome shotgun (WGS) entry which is preliminary data.</text>
</comment>
<dbReference type="Gene3D" id="3.20.20.70">
    <property type="entry name" value="Aldolase class I"/>
    <property type="match status" value="1"/>
</dbReference>
<proteinExistence type="predicted"/>
<gene>
    <name evidence="3" type="ORF">FHS37_006975</name>
</gene>
<dbReference type="InterPro" id="IPR002034">
    <property type="entry name" value="AIPM/Hcit_synth_CS"/>
</dbReference>
<protein>
    <submittedName>
        <fullName evidence="3">Isopropylmalate/homocitrate/citramalate synthase</fullName>
    </submittedName>
</protein>
<organism evidence="3 4">
    <name type="scientific">Streptomyces griseomycini</name>
    <dbReference type="NCBI Taxonomy" id="66895"/>
    <lineage>
        <taxon>Bacteria</taxon>
        <taxon>Bacillati</taxon>
        <taxon>Actinomycetota</taxon>
        <taxon>Actinomycetes</taxon>
        <taxon>Kitasatosporales</taxon>
        <taxon>Streptomycetaceae</taxon>
        <taxon>Streptomyces</taxon>
    </lineage>
</organism>
<dbReference type="AlphaFoldDB" id="A0A7W7VA91"/>
<keyword evidence="1" id="KW-0808">Transferase</keyword>
<keyword evidence="4" id="KW-1185">Reference proteome</keyword>
<feature type="non-terminal residue" evidence="3">
    <location>
        <position position="39"/>
    </location>
</feature>
<dbReference type="InterPro" id="IPR013785">
    <property type="entry name" value="Aldolase_TIM"/>
</dbReference>
<name>A0A7W7VA91_9ACTN</name>
<dbReference type="PROSITE" id="PS50991">
    <property type="entry name" value="PYR_CT"/>
    <property type="match status" value="1"/>
</dbReference>
<dbReference type="InterPro" id="IPR000891">
    <property type="entry name" value="PYR_CT"/>
</dbReference>
<evidence type="ECO:0000256" key="1">
    <source>
        <dbReference type="ARBA" id="ARBA00022679"/>
    </source>
</evidence>
<dbReference type="PROSITE" id="PS00815">
    <property type="entry name" value="AIPM_HOMOCIT_SYNTH_1"/>
    <property type="match status" value="1"/>
</dbReference>
<sequence>MTATSEPDDSFHVFDTTLRDGAQREGINLTVADKLAIAR</sequence>
<evidence type="ECO:0000259" key="2">
    <source>
        <dbReference type="PROSITE" id="PS50991"/>
    </source>
</evidence>
<reference evidence="3 4" key="1">
    <citation type="submission" date="2020-08" db="EMBL/GenBank/DDBJ databases">
        <title>Genomic Encyclopedia of Type Strains, Phase III (KMG-III): the genomes of soil and plant-associated and newly described type strains.</title>
        <authorList>
            <person name="Whitman W."/>
        </authorList>
    </citation>
    <scope>NUCLEOTIDE SEQUENCE [LARGE SCALE GENOMIC DNA]</scope>
    <source>
        <strain evidence="3 4">CECT 3273</strain>
    </source>
</reference>